<name>A0A5E8BKG0_9ASCO</name>
<dbReference type="Proteomes" id="UP000398389">
    <property type="component" value="Unassembled WGS sequence"/>
</dbReference>
<dbReference type="Pfam" id="PF08651">
    <property type="entry name" value="DASH_Duo1"/>
    <property type="match status" value="1"/>
</dbReference>
<evidence type="ECO:0000313" key="21">
    <source>
        <dbReference type="Proteomes" id="UP000398389"/>
    </source>
</evidence>
<sequence length="346" mass="38012">MNPDDPQETLPAGLKNLATSLNNLNLQTLRRKSLHQRHDYLSSDDNDHPSPVKTEQQDPDPKLVTTTPRQPIHDPLTPGHIASSALKNPIISTPGVSAPPLHPHSAVTASATTARRVPSDDPRTQTRDASLRRELEQVRQANLALSVVLSAVRISQTNLDGVLTAAHNADRLLDSWVAVLSQSQHTYSLLSDAGYWTGVHDDLAREEAQKAEREAAAAAAAAAAEQERRERQKKQQEEEARRRREEAEKAEAATRAQHEQDSRRRLRRTRPDQQNGVTRSLSARRRTIVAPTAASATAAEDTRLRRRGTMIGTTTTPSSATRRPPPGSRAQPGSSIPSRTGRFNPK</sequence>
<evidence type="ECO:0000256" key="4">
    <source>
        <dbReference type="ARBA" id="ARBA00005366"/>
    </source>
</evidence>
<keyword evidence="11" id="KW-0995">Kinetochore</keyword>
<accession>A0A5E8BKG0</accession>
<evidence type="ECO:0000256" key="11">
    <source>
        <dbReference type="ARBA" id="ARBA00022838"/>
    </source>
</evidence>
<dbReference type="GO" id="GO:0005874">
    <property type="term" value="C:microtubule"/>
    <property type="evidence" value="ECO:0007669"/>
    <property type="project" value="UniProtKB-KW"/>
</dbReference>
<keyword evidence="14" id="KW-0539">Nucleus</keyword>
<keyword evidence="16" id="KW-0137">Centromere</keyword>
<feature type="region of interest" description="Disordered" evidence="19">
    <location>
        <begin position="206"/>
        <end position="346"/>
    </location>
</feature>
<evidence type="ECO:0000256" key="7">
    <source>
        <dbReference type="ARBA" id="ARBA00022618"/>
    </source>
</evidence>
<feature type="compositionally biased region" description="Basic and acidic residues" evidence="19">
    <location>
        <begin position="117"/>
        <end position="126"/>
    </location>
</feature>
<keyword evidence="9" id="KW-0498">Mitosis</keyword>
<keyword evidence="7" id="KW-0132">Cell division</keyword>
<dbReference type="PANTHER" id="PTHR28216">
    <property type="entry name" value="DASH COMPLEX SUBUNIT DUO1"/>
    <property type="match status" value="1"/>
</dbReference>
<dbReference type="InterPro" id="IPR013960">
    <property type="entry name" value="DASH_Duo1"/>
</dbReference>
<feature type="compositionally biased region" description="Basic and acidic residues" evidence="19">
    <location>
        <begin position="225"/>
        <end position="263"/>
    </location>
</feature>
<evidence type="ECO:0000256" key="1">
    <source>
        <dbReference type="ARBA" id="ARBA00004123"/>
    </source>
</evidence>
<dbReference type="RefSeq" id="XP_031853813.1">
    <property type="nucleotide sequence ID" value="XM_031997922.1"/>
</dbReference>
<feature type="compositionally biased region" description="Basic and acidic residues" evidence="19">
    <location>
        <begin position="36"/>
        <end position="61"/>
    </location>
</feature>
<protein>
    <recommendedName>
        <fullName evidence="17">DASH complex subunit DUO1</fullName>
    </recommendedName>
    <alternativeName>
        <fullName evidence="18">Outer kinetochore protein DUO1</fullName>
    </alternativeName>
</protein>
<dbReference type="GO" id="GO:0000278">
    <property type="term" value="P:mitotic cell cycle"/>
    <property type="evidence" value="ECO:0007669"/>
    <property type="project" value="InterPro"/>
</dbReference>
<feature type="region of interest" description="Disordered" evidence="19">
    <location>
        <begin position="35"/>
        <end position="126"/>
    </location>
</feature>
<keyword evidence="15" id="KW-0131">Cell cycle</keyword>
<evidence type="ECO:0000256" key="10">
    <source>
        <dbReference type="ARBA" id="ARBA00022829"/>
    </source>
</evidence>
<evidence type="ECO:0000256" key="18">
    <source>
        <dbReference type="ARBA" id="ARBA00044358"/>
    </source>
</evidence>
<dbReference type="GO" id="GO:0042729">
    <property type="term" value="C:DASH complex"/>
    <property type="evidence" value="ECO:0007669"/>
    <property type="project" value="InterPro"/>
</dbReference>
<evidence type="ECO:0000313" key="20">
    <source>
        <dbReference type="EMBL" id="VVT51761.1"/>
    </source>
</evidence>
<dbReference type="GO" id="GO:0007059">
    <property type="term" value="P:chromosome segregation"/>
    <property type="evidence" value="ECO:0007669"/>
    <property type="project" value="UniProtKB-KW"/>
</dbReference>
<evidence type="ECO:0000256" key="17">
    <source>
        <dbReference type="ARBA" id="ARBA00044152"/>
    </source>
</evidence>
<keyword evidence="8" id="KW-0493">Microtubule</keyword>
<evidence type="ECO:0000256" key="8">
    <source>
        <dbReference type="ARBA" id="ARBA00022701"/>
    </source>
</evidence>
<keyword evidence="13" id="KW-0206">Cytoskeleton</keyword>
<dbReference type="AlphaFoldDB" id="A0A5E8BKG0"/>
<evidence type="ECO:0000256" key="15">
    <source>
        <dbReference type="ARBA" id="ARBA00023306"/>
    </source>
</evidence>
<proteinExistence type="inferred from homology"/>
<feature type="compositionally biased region" description="Basic and acidic residues" evidence="19">
    <location>
        <begin position="206"/>
        <end position="215"/>
    </location>
</feature>
<dbReference type="GO" id="GO:0072686">
    <property type="term" value="C:mitotic spindle"/>
    <property type="evidence" value="ECO:0007669"/>
    <property type="project" value="InterPro"/>
</dbReference>
<dbReference type="OrthoDB" id="5599235at2759"/>
<keyword evidence="10" id="KW-0159">Chromosome partition</keyword>
<feature type="compositionally biased region" description="Low complexity" evidence="19">
    <location>
        <begin position="309"/>
        <end position="322"/>
    </location>
</feature>
<evidence type="ECO:0000256" key="19">
    <source>
        <dbReference type="SAM" id="MobiDB-lite"/>
    </source>
</evidence>
<comment type="similarity">
    <text evidence="4">Belongs to the DASH complex DUO1 family.</text>
</comment>
<gene>
    <name evidence="20" type="ORF">SAPINGB_P003204</name>
</gene>
<evidence type="ECO:0000256" key="2">
    <source>
        <dbReference type="ARBA" id="ARBA00004186"/>
    </source>
</evidence>
<keyword evidence="12" id="KW-0175">Coiled coil</keyword>
<comment type="subcellular location">
    <subcellularLocation>
        <location evidence="3">Chromosome</location>
        <location evidence="3">Centromere</location>
        <location evidence="3">Kinetochore</location>
    </subcellularLocation>
    <subcellularLocation>
        <location evidence="2">Cytoplasm</location>
        <location evidence="2">Cytoskeleton</location>
        <location evidence="2">Spindle</location>
    </subcellularLocation>
    <subcellularLocation>
        <location evidence="1">Nucleus</location>
    </subcellularLocation>
</comment>
<evidence type="ECO:0000256" key="5">
    <source>
        <dbReference type="ARBA" id="ARBA00022454"/>
    </source>
</evidence>
<feature type="compositionally biased region" description="Polar residues" evidence="19">
    <location>
        <begin position="272"/>
        <end position="281"/>
    </location>
</feature>
<dbReference type="EMBL" id="CABVLU010000002">
    <property type="protein sequence ID" value="VVT51761.1"/>
    <property type="molecule type" value="Genomic_DNA"/>
</dbReference>
<evidence type="ECO:0000256" key="3">
    <source>
        <dbReference type="ARBA" id="ARBA00004629"/>
    </source>
</evidence>
<evidence type="ECO:0000256" key="9">
    <source>
        <dbReference type="ARBA" id="ARBA00022776"/>
    </source>
</evidence>
<evidence type="ECO:0000256" key="12">
    <source>
        <dbReference type="ARBA" id="ARBA00023054"/>
    </source>
</evidence>
<organism evidence="20 21">
    <name type="scientific">Magnusiomyces paraingens</name>
    <dbReference type="NCBI Taxonomy" id="2606893"/>
    <lineage>
        <taxon>Eukaryota</taxon>
        <taxon>Fungi</taxon>
        <taxon>Dikarya</taxon>
        <taxon>Ascomycota</taxon>
        <taxon>Saccharomycotina</taxon>
        <taxon>Dipodascomycetes</taxon>
        <taxon>Dipodascales</taxon>
        <taxon>Dipodascaceae</taxon>
        <taxon>Magnusiomyces</taxon>
    </lineage>
</organism>
<feature type="compositionally biased region" description="Low complexity" evidence="19">
    <location>
        <begin position="288"/>
        <end position="299"/>
    </location>
</feature>
<evidence type="ECO:0000256" key="14">
    <source>
        <dbReference type="ARBA" id="ARBA00023242"/>
    </source>
</evidence>
<evidence type="ECO:0000256" key="13">
    <source>
        <dbReference type="ARBA" id="ARBA00023212"/>
    </source>
</evidence>
<feature type="compositionally biased region" description="Low complexity" evidence="19">
    <location>
        <begin position="103"/>
        <end position="116"/>
    </location>
</feature>
<dbReference type="GeneID" id="43582022"/>
<reference evidence="20 21" key="1">
    <citation type="submission" date="2019-09" db="EMBL/GenBank/DDBJ databases">
        <authorList>
            <person name="Brejova B."/>
        </authorList>
    </citation>
    <scope>NUCLEOTIDE SEQUENCE [LARGE SCALE GENOMIC DNA]</scope>
</reference>
<keyword evidence="21" id="KW-1185">Reference proteome</keyword>
<dbReference type="GO" id="GO:0051301">
    <property type="term" value="P:cell division"/>
    <property type="evidence" value="ECO:0007669"/>
    <property type="project" value="UniProtKB-KW"/>
</dbReference>
<dbReference type="PANTHER" id="PTHR28216:SF1">
    <property type="entry name" value="DASH COMPLEX SUBUNIT DUO1"/>
    <property type="match status" value="1"/>
</dbReference>
<evidence type="ECO:0000256" key="6">
    <source>
        <dbReference type="ARBA" id="ARBA00022490"/>
    </source>
</evidence>
<keyword evidence="6" id="KW-0963">Cytoplasm</keyword>
<keyword evidence="5" id="KW-0158">Chromosome</keyword>
<evidence type="ECO:0000256" key="16">
    <source>
        <dbReference type="ARBA" id="ARBA00023328"/>
    </source>
</evidence>